<evidence type="ECO:0000313" key="3">
    <source>
        <dbReference type="Proteomes" id="UP001558713"/>
    </source>
</evidence>
<proteinExistence type="predicted"/>
<keyword evidence="3" id="KW-1185">Reference proteome</keyword>
<dbReference type="PANTHER" id="PTHR33167:SF33">
    <property type="entry name" value="MYB-CC TYPE TRANSCRIPTION FACTOR LHEQLE-CONTAINING DOMAIN-CONTAINING PROTEIN"/>
    <property type="match status" value="1"/>
</dbReference>
<reference evidence="2 3" key="1">
    <citation type="submission" date="2024-04" db="EMBL/GenBank/DDBJ databases">
        <title>Genome assembly C_amara_ONT_v2.</title>
        <authorList>
            <person name="Yant L."/>
            <person name="Moore C."/>
            <person name="Slenker M."/>
        </authorList>
    </citation>
    <scope>NUCLEOTIDE SEQUENCE [LARGE SCALE GENOMIC DNA]</scope>
    <source>
        <tissue evidence="2">Leaf</tissue>
    </source>
</reference>
<dbReference type="Proteomes" id="UP001558713">
    <property type="component" value="Unassembled WGS sequence"/>
</dbReference>
<name>A0ABD1BJW7_CARAN</name>
<gene>
    <name evidence="2" type="ORF">V5N11_004646</name>
</gene>
<evidence type="ECO:0000256" key="1">
    <source>
        <dbReference type="SAM" id="MobiDB-lite"/>
    </source>
</evidence>
<protein>
    <submittedName>
        <fullName evidence="2">Uncharacterized protein</fullName>
    </submittedName>
</protein>
<sequence length="237" mass="27084">METKIVERITINPRGLNSVDHSGFIRFGVNGRRKSSKETLTDDKEEEEEAVFLLRSMDRFLEKQKAESIRHTMQAQEDIFKQQVRELHRVYNTQKMMMNQLKHRSQYWTANNKDQTGSRERTGSCSGIDLENVARTTQTTTDHIEESDLELTLSIGMSSSSTTMTTTTNKDMDYSSTTSLRSSSDNCNNQSNNNHNNNNQESSGPNTPMSSSSTTSLDREKKRPHWLFQGLSINRTS</sequence>
<evidence type="ECO:0000313" key="2">
    <source>
        <dbReference type="EMBL" id="KAL1217472.1"/>
    </source>
</evidence>
<accession>A0ABD1BJW7</accession>
<feature type="region of interest" description="Disordered" evidence="1">
    <location>
        <begin position="154"/>
        <end position="237"/>
    </location>
</feature>
<comment type="caution">
    <text evidence="2">The sequence shown here is derived from an EMBL/GenBank/DDBJ whole genome shotgun (WGS) entry which is preliminary data.</text>
</comment>
<organism evidence="2 3">
    <name type="scientific">Cardamine amara subsp. amara</name>
    <dbReference type="NCBI Taxonomy" id="228776"/>
    <lineage>
        <taxon>Eukaryota</taxon>
        <taxon>Viridiplantae</taxon>
        <taxon>Streptophyta</taxon>
        <taxon>Embryophyta</taxon>
        <taxon>Tracheophyta</taxon>
        <taxon>Spermatophyta</taxon>
        <taxon>Magnoliopsida</taxon>
        <taxon>eudicotyledons</taxon>
        <taxon>Gunneridae</taxon>
        <taxon>Pentapetalae</taxon>
        <taxon>rosids</taxon>
        <taxon>malvids</taxon>
        <taxon>Brassicales</taxon>
        <taxon>Brassicaceae</taxon>
        <taxon>Cardamineae</taxon>
        <taxon>Cardamine</taxon>
    </lineage>
</organism>
<dbReference type="AlphaFoldDB" id="A0ABD1BJW7"/>
<feature type="compositionally biased region" description="Low complexity" evidence="1">
    <location>
        <begin position="175"/>
        <end position="216"/>
    </location>
</feature>
<feature type="compositionally biased region" description="Low complexity" evidence="1">
    <location>
        <begin position="157"/>
        <end position="168"/>
    </location>
</feature>
<dbReference type="EMBL" id="JBANAX010000243">
    <property type="protein sequence ID" value="KAL1217472.1"/>
    <property type="molecule type" value="Genomic_DNA"/>
</dbReference>
<dbReference type="PANTHER" id="PTHR33167">
    <property type="entry name" value="TRANSCRIPTION FACTOR, PUTATIVE (DUF863)-RELATED"/>
    <property type="match status" value="1"/>
</dbReference>